<comment type="caution">
    <text evidence="2">The sequence shown here is derived from an EMBL/GenBank/DDBJ whole genome shotgun (WGS) entry which is preliminary data.</text>
</comment>
<dbReference type="EMBL" id="JAENIG010000009">
    <property type="protein sequence ID" value="MBK1855921.1"/>
    <property type="molecule type" value="Genomic_DNA"/>
</dbReference>
<protein>
    <submittedName>
        <fullName evidence="2">Uncharacterized protein</fullName>
    </submittedName>
</protein>
<feature type="signal peptide" evidence="1">
    <location>
        <begin position="1"/>
        <end position="24"/>
    </location>
</feature>
<dbReference type="Proteomes" id="UP000634206">
    <property type="component" value="Unassembled WGS sequence"/>
</dbReference>
<evidence type="ECO:0000256" key="1">
    <source>
        <dbReference type="SAM" id="SignalP"/>
    </source>
</evidence>
<name>A0AAE2SGE6_9BACT</name>
<proteinExistence type="predicted"/>
<evidence type="ECO:0000313" key="3">
    <source>
        <dbReference type="Proteomes" id="UP000634206"/>
    </source>
</evidence>
<organism evidence="2 3">
    <name type="scientific">Oceaniferula flava</name>
    <dbReference type="NCBI Taxonomy" id="2800421"/>
    <lineage>
        <taxon>Bacteria</taxon>
        <taxon>Pseudomonadati</taxon>
        <taxon>Verrucomicrobiota</taxon>
        <taxon>Verrucomicrobiia</taxon>
        <taxon>Verrucomicrobiales</taxon>
        <taxon>Verrucomicrobiaceae</taxon>
        <taxon>Oceaniferula</taxon>
    </lineage>
</organism>
<reference evidence="2" key="1">
    <citation type="submission" date="2021-01" db="EMBL/GenBank/DDBJ databases">
        <title>Modified the classification status of verrucomicrobia.</title>
        <authorList>
            <person name="Feng X."/>
        </authorList>
    </citation>
    <scope>NUCLEOTIDE SEQUENCE</scope>
    <source>
        <strain evidence="2">5K15</strain>
    </source>
</reference>
<keyword evidence="1" id="KW-0732">Signal</keyword>
<gene>
    <name evidence="2" type="ORF">JIN83_13185</name>
</gene>
<sequence length="303" mass="33529">MQLILLTSVALLSLGMGSKLSAQAASGQPSAALAQNLQNVYQYWRNAMVGKNYNAWKQSTAEHRKLAIQNRILSEKGRFPTDIFKTPTPPPSINGLKLLRANSQGVTAKLIYFGKVDFGIGGQPTDNILVLNFVYQNRGWKYDNAEFVNLSVLKDVRKQIQSGNLSYLDDAAFKPNGKIPQNPIVVRAAKYITKVYAFCPGREVKVSINSLSKHRFQDTQQAEVVIGGGRDGVNSIWYSIKDLPGYKGDDPLTLRVYVFSQINGVKPVKVFQYQVEKGKKPKATGSERFTIDAATAAKVLGRR</sequence>
<feature type="chain" id="PRO_5042291507" evidence="1">
    <location>
        <begin position="25"/>
        <end position="303"/>
    </location>
</feature>
<keyword evidence="3" id="KW-1185">Reference proteome</keyword>
<accession>A0AAE2SGE6</accession>
<dbReference type="AlphaFoldDB" id="A0AAE2SGE6"/>
<evidence type="ECO:0000313" key="2">
    <source>
        <dbReference type="EMBL" id="MBK1855921.1"/>
    </source>
</evidence>